<evidence type="ECO:0000256" key="2">
    <source>
        <dbReference type="ARBA" id="ARBA00023180"/>
    </source>
</evidence>
<dbReference type="AlphaFoldDB" id="A0A6F9DCB4"/>
<evidence type="ECO:0000259" key="4">
    <source>
        <dbReference type="SMART" id="SM00058"/>
    </source>
</evidence>
<sequence>MDTARIFSCIVFLLMLSVLSMGKLKKREKRQSEEVTCLFLGETHLVNERWRYGNGTKYFQCVCTSSGIPRCDWFTTSVVRRRCYDRAFRRYRTTDDRWERLVRGKTLDCVCEQRAGSRRMQISCSGENRCHSGGQSYRTGDDWQTSDITGLVMDCQCLGSERVSCRASVTTDVPRPEVNAQWVEDHIVYGQRVLRPKLATLQACDTGSRVVSSGYTWNRTSEVLTSTFVVERCICQDALISCSPYTVSRRPEPHCVTEDGQVRLVGEVWTKTHHSHENLSWRCSCRAHGDKECRDIGYCEDPHPPPNGGLVCVVAGKSSPKQSTYCKPMCAQGFDFVNTQRIYRIWEVCNHVTTHRWSGGYAEDSLLIGKCQRTSRERGRRSLYLPTADCLRLSRYQIQEIKQEFIQLLHANGLCGNKCQAKFFRCGDRTSE</sequence>
<reference evidence="5" key="1">
    <citation type="submission" date="2020-04" db="EMBL/GenBank/DDBJ databases">
        <authorList>
            <person name="Neveu A P."/>
        </authorList>
    </citation>
    <scope>NUCLEOTIDE SEQUENCE</scope>
    <source>
        <tissue evidence="5">Whole embryo</tissue>
    </source>
</reference>
<evidence type="ECO:0000256" key="3">
    <source>
        <dbReference type="SAM" id="SignalP"/>
    </source>
</evidence>
<keyword evidence="2" id="KW-0325">Glycoprotein</keyword>
<feature type="chain" id="PRO_5026238555" evidence="3">
    <location>
        <begin position="23"/>
        <end position="432"/>
    </location>
</feature>
<name>A0A6F9DCB4_9ASCI</name>
<dbReference type="SMART" id="SM00058">
    <property type="entry name" value="FN1"/>
    <property type="match status" value="2"/>
</dbReference>
<dbReference type="EMBL" id="LR785232">
    <property type="protein sequence ID" value="CAB3246632.1"/>
    <property type="molecule type" value="mRNA"/>
</dbReference>
<dbReference type="GO" id="GO:0005576">
    <property type="term" value="C:extracellular region"/>
    <property type="evidence" value="ECO:0007669"/>
    <property type="project" value="InterPro"/>
</dbReference>
<feature type="domain" description="Fibronectin type-I" evidence="4">
    <location>
        <begin position="130"/>
        <end position="170"/>
    </location>
</feature>
<feature type="signal peptide" evidence="3">
    <location>
        <begin position="1"/>
        <end position="22"/>
    </location>
</feature>
<gene>
    <name evidence="5" type="primary">Fn1-004</name>
</gene>
<organism evidence="5">
    <name type="scientific">Phallusia mammillata</name>
    <dbReference type="NCBI Taxonomy" id="59560"/>
    <lineage>
        <taxon>Eukaryota</taxon>
        <taxon>Metazoa</taxon>
        <taxon>Chordata</taxon>
        <taxon>Tunicata</taxon>
        <taxon>Ascidiacea</taxon>
        <taxon>Phlebobranchia</taxon>
        <taxon>Ascidiidae</taxon>
        <taxon>Phallusia</taxon>
    </lineage>
</organism>
<proteinExistence type="evidence at transcript level"/>
<dbReference type="SUPFAM" id="SSF57603">
    <property type="entry name" value="FnI-like domain"/>
    <property type="match status" value="1"/>
</dbReference>
<accession>A0A6F9DCB4</accession>
<keyword evidence="1" id="KW-1015">Disulfide bond</keyword>
<evidence type="ECO:0000256" key="1">
    <source>
        <dbReference type="ARBA" id="ARBA00023157"/>
    </source>
</evidence>
<keyword evidence="3" id="KW-0732">Signal</keyword>
<dbReference type="Gene3D" id="2.10.70.10">
    <property type="entry name" value="Complement Module, domain 1"/>
    <property type="match status" value="1"/>
</dbReference>
<dbReference type="InterPro" id="IPR000083">
    <property type="entry name" value="Fibronectin_type1"/>
</dbReference>
<evidence type="ECO:0000313" key="5">
    <source>
        <dbReference type="EMBL" id="CAB3246632.1"/>
    </source>
</evidence>
<feature type="domain" description="Fibronectin type-I" evidence="4">
    <location>
        <begin position="83"/>
        <end position="129"/>
    </location>
</feature>
<protein>
    <submittedName>
        <fullName evidence="5">Fibronectin</fullName>
    </submittedName>
</protein>